<protein>
    <recommendedName>
        <fullName evidence="3">C3H1-type domain-containing protein</fullName>
    </recommendedName>
</protein>
<dbReference type="PROSITE" id="PS50103">
    <property type="entry name" value="ZF_C3H1"/>
    <property type="match status" value="1"/>
</dbReference>
<comment type="caution">
    <text evidence="4">The sequence shown here is derived from an EMBL/GenBank/DDBJ whole genome shotgun (WGS) entry which is preliminary data.</text>
</comment>
<feature type="domain" description="C3H1-type" evidence="3">
    <location>
        <begin position="632"/>
        <end position="659"/>
    </location>
</feature>
<keyword evidence="1" id="KW-0862">Zinc</keyword>
<dbReference type="Proteomes" id="UP001189429">
    <property type="component" value="Unassembled WGS sequence"/>
</dbReference>
<keyword evidence="5" id="KW-1185">Reference proteome</keyword>
<keyword evidence="1" id="KW-0479">Metal-binding</keyword>
<feature type="zinc finger region" description="C3H1-type" evidence="1">
    <location>
        <begin position="632"/>
        <end position="659"/>
    </location>
</feature>
<name>A0ABN9QZI7_9DINO</name>
<reference evidence="4" key="1">
    <citation type="submission" date="2023-10" db="EMBL/GenBank/DDBJ databases">
        <authorList>
            <person name="Chen Y."/>
            <person name="Shah S."/>
            <person name="Dougan E. K."/>
            <person name="Thang M."/>
            <person name="Chan C."/>
        </authorList>
    </citation>
    <scope>NUCLEOTIDE SEQUENCE [LARGE SCALE GENOMIC DNA]</scope>
</reference>
<proteinExistence type="predicted"/>
<evidence type="ECO:0000259" key="3">
    <source>
        <dbReference type="PROSITE" id="PS50103"/>
    </source>
</evidence>
<evidence type="ECO:0000256" key="2">
    <source>
        <dbReference type="SAM" id="MobiDB-lite"/>
    </source>
</evidence>
<feature type="region of interest" description="Disordered" evidence="2">
    <location>
        <begin position="190"/>
        <end position="287"/>
    </location>
</feature>
<organism evidence="4 5">
    <name type="scientific">Prorocentrum cordatum</name>
    <dbReference type="NCBI Taxonomy" id="2364126"/>
    <lineage>
        <taxon>Eukaryota</taxon>
        <taxon>Sar</taxon>
        <taxon>Alveolata</taxon>
        <taxon>Dinophyceae</taxon>
        <taxon>Prorocentrales</taxon>
        <taxon>Prorocentraceae</taxon>
        <taxon>Prorocentrum</taxon>
    </lineage>
</organism>
<feature type="compositionally biased region" description="Low complexity" evidence="2">
    <location>
        <begin position="138"/>
        <end position="155"/>
    </location>
</feature>
<evidence type="ECO:0000313" key="4">
    <source>
        <dbReference type="EMBL" id="CAK0809781.1"/>
    </source>
</evidence>
<evidence type="ECO:0000313" key="5">
    <source>
        <dbReference type="Proteomes" id="UP001189429"/>
    </source>
</evidence>
<sequence>MNCGGGATGGAREEEAGGCAVMHDGNECSKSTLVSTSTVAEVLAKLSVLRGSLANGQTAVGTDEMVGRLSQNSSSASKTALHWSSERGTRTTTSASSKHARAPKQQSLGGVTTSKESREQLSWKATFIELRDDERPGSLSPRPSSEPCSESSSNRSTFFDADRICMAALSKHMEEAWASNDRKTMRKFLSADPKGDSQDEAYEEGADDRAVLHGADARSSAQAPVNGSAANGQTGPSMDAAGNGLSEGSSAGSVSERGARIPGTRSHGLARAPKKQSLGDATSKESREQLSWKATFLELRDDEHQGLLSPRPSSEPCSEPSASRNEVFDADRLSTAALSKHMEEAWAANSRETMRTSLEKRRLSAAAEAIGNLPDQLNSVVQNKAKSLAESVKTDLALVLKAIRRSGGDDDVVDVAIDELGKIPEIIRSSFDSKILEANGAMRLRLSAIMQIIKSNTPESKEMVTQLWTIPEELEQITGEAVDQAVQESKREATRHCDRVLRSLPQDAGVSRRALKDAKLHIAEAVPEMYSETMRALRRTTNANVKHAVAHVDDPNTVPVTNCLIADVLLRAKAGTLPHTDGAGMPQSSYWATDIEDPSALAGEGDPAAPASVDASAMGASHQNAGSFGHPEMCVRPCLYFLRGQCTNGGACRFCHYQHPTRPVHLGRQHRKTLEAMTAVECFGISAPILERKMTMMNLATDTLKTHISQQRTGLGGATAVSRVKPRELRTLEKAFGALSMRSLLVVLQRKLGQQASIEKSCVDALLHELRGAGFLVDTGEKAHEDA</sequence>
<feature type="compositionally biased region" description="Polar residues" evidence="2">
    <location>
        <begin position="219"/>
        <end position="236"/>
    </location>
</feature>
<feature type="region of interest" description="Disordered" evidence="2">
    <location>
        <begin position="305"/>
        <end position="329"/>
    </location>
</feature>
<dbReference type="EMBL" id="CAUYUJ010004481">
    <property type="protein sequence ID" value="CAK0809781.1"/>
    <property type="molecule type" value="Genomic_DNA"/>
</dbReference>
<evidence type="ECO:0000256" key="1">
    <source>
        <dbReference type="PROSITE-ProRule" id="PRU00723"/>
    </source>
</evidence>
<feature type="compositionally biased region" description="Polar residues" evidence="2">
    <location>
        <begin position="104"/>
        <end position="114"/>
    </location>
</feature>
<dbReference type="InterPro" id="IPR000571">
    <property type="entry name" value="Znf_CCCH"/>
</dbReference>
<accession>A0ABN9QZI7</accession>
<feature type="compositionally biased region" description="Polar residues" evidence="2">
    <location>
        <begin position="69"/>
        <end position="78"/>
    </location>
</feature>
<keyword evidence="1" id="KW-0863">Zinc-finger</keyword>
<gene>
    <name evidence="4" type="ORF">PCOR1329_LOCUS14931</name>
</gene>
<feature type="compositionally biased region" description="Low complexity" evidence="2">
    <location>
        <begin position="309"/>
        <end position="324"/>
    </location>
</feature>
<feature type="region of interest" description="Disordered" evidence="2">
    <location>
        <begin position="64"/>
        <end position="155"/>
    </location>
</feature>